<comment type="function">
    <text evidence="12 13">RNA polymerase that catalyzes the synthesis of short RNA molecules used as primers for DNA polymerase during DNA replication.</text>
</comment>
<dbReference type="GO" id="GO:0000428">
    <property type="term" value="C:DNA-directed RNA polymerase complex"/>
    <property type="evidence" value="ECO:0007669"/>
    <property type="project" value="UniProtKB-KW"/>
</dbReference>
<dbReference type="EC" id="2.7.7.101" evidence="12"/>
<keyword evidence="4 12" id="KW-0548">Nucleotidyltransferase</keyword>
<proteinExistence type="inferred from homology"/>
<keyword evidence="8 12" id="KW-0862">Zinc</keyword>
<comment type="catalytic activity">
    <reaction evidence="12">
        <text>ssDNA + n NTP = ssDNA/pppN(pN)n-1 hybrid + (n-1) diphosphate.</text>
        <dbReference type="EC" id="2.7.7.101"/>
    </reaction>
</comment>
<keyword evidence="11 12" id="KW-0804">Transcription</keyword>
<keyword evidence="1 12" id="KW-0240">DNA-directed RNA polymerase</keyword>
<dbReference type="InterPro" id="IPR019475">
    <property type="entry name" value="DNA_primase_DnaB-bd"/>
</dbReference>
<evidence type="ECO:0000256" key="3">
    <source>
        <dbReference type="ARBA" id="ARBA00022679"/>
    </source>
</evidence>
<dbReference type="NCBIfam" id="TIGR01391">
    <property type="entry name" value="dnaG"/>
    <property type="match status" value="1"/>
</dbReference>
<dbReference type="EMBL" id="PFTB01000045">
    <property type="protein sequence ID" value="PJB99410.1"/>
    <property type="molecule type" value="Genomic_DNA"/>
</dbReference>
<dbReference type="Pfam" id="PF08275">
    <property type="entry name" value="DNAG_N"/>
    <property type="match status" value="1"/>
</dbReference>
<evidence type="ECO:0000256" key="15">
    <source>
        <dbReference type="SAM" id="Coils"/>
    </source>
</evidence>
<keyword evidence="5 12" id="KW-0235">DNA replication</keyword>
<dbReference type="GO" id="GO:1990077">
    <property type="term" value="C:primosome complex"/>
    <property type="evidence" value="ECO:0007669"/>
    <property type="project" value="UniProtKB-KW"/>
</dbReference>
<evidence type="ECO:0000313" key="17">
    <source>
        <dbReference type="EMBL" id="PJB99410.1"/>
    </source>
</evidence>
<dbReference type="PIRSF" id="PIRSF002811">
    <property type="entry name" value="DnaG"/>
    <property type="match status" value="1"/>
</dbReference>
<dbReference type="Pfam" id="PF01807">
    <property type="entry name" value="Zn_ribbon_DnaG"/>
    <property type="match status" value="1"/>
</dbReference>
<evidence type="ECO:0000256" key="13">
    <source>
        <dbReference type="PIRNR" id="PIRNR002811"/>
    </source>
</evidence>
<reference evidence="18" key="1">
    <citation type="submission" date="2017-09" db="EMBL/GenBank/DDBJ databases">
        <title>Depth-based differentiation of microbial function through sediment-hosted aquifers and enrichment of novel symbionts in the deep terrestrial subsurface.</title>
        <authorList>
            <person name="Probst A.J."/>
            <person name="Ladd B."/>
            <person name="Jarett J.K."/>
            <person name="Geller-Mcgrath D.E."/>
            <person name="Sieber C.M.K."/>
            <person name="Emerson J.B."/>
            <person name="Anantharaman K."/>
            <person name="Thomas B.C."/>
            <person name="Malmstrom R."/>
            <person name="Stieglmeier M."/>
            <person name="Klingl A."/>
            <person name="Woyke T."/>
            <person name="Ryan C.M."/>
            <person name="Banfield J.F."/>
        </authorList>
    </citation>
    <scope>NUCLEOTIDE SEQUENCE [LARGE SCALE GENOMIC DNA]</scope>
</reference>
<dbReference type="InterPro" id="IPR037068">
    <property type="entry name" value="DNA_primase_core_N_sf"/>
</dbReference>
<dbReference type="InterPro" id="IPR030846">
    <property type="entry name" value="DnaG_bac"/>
</dbReference>
<gene>
    <name evidence="12" type="primary">dnaG</name>
    <name evidence="17" type="ORF">CO077_01865</name>
</gene>
<dbReference type="Proteomes" id="UP000228875">
    <property type="component" value="Unassembled WGS sequence"/>
</dbReference>
<accession>A0A2M8DMR8</accession>
<comment type="cofactor">
    <cofactor evidence="12 13 14">
        <name>Zn(2+)</name>
        <dbReference type="ChEBI" id="CHEBI:29105"/>
    </cofactor>
    <text evidence="12 13 14">Binds 1 zinc ion per monomer.</text>
</comment>
<keyword evidence="3 12" id="KW-0808">Transferase</keyword>
<comment type="domain">
    <text evidence="12">Contains an N-terminal zinc-binding domain, a central core domain that contains the primase activity, and a C-terminal DnaB-binding domain.</text>
</comment>
<dbReference type="GO" id="GO:0003677">
    <property type="term" value="F:DNA binding"/>
    <property type="evidence" value="ECO:0007669"/>
    <property type="project" value="UniProtKB-KW"/>
</dbReference>
<dbReference type="SUPFAM" id="SSF57783">
    <property type="entry name" value="Zinc beta-ribbon"/>
    <property type="match status" value="1"/>
</dbReference>
<comment type="similarity">
    <text evidence="12 13">Belongs to the DnaG primase family.</text>
</comment>
<dbReference type="InterPro" id="IPR002694">
    <property type="entry name" value="Znf_CHC2"/>
</dbReference>
<keyword evidence="2 12" id="KW-0639">Primosome</keyword>
<dbReference type="SMART" id="SM00400">
    <property type="entry name" value="ZnF_CHCC"/>
    <property type="match status" value="1"/>
</dbReference>
<dbReference type="InterPro" id="IPR006295">
    <property type="entry name" value="DNA_primase_DnaG"/>
</dbReference>
<dbReference type="GO" id="GO:0006269">
    <property type="term" value="P:DNA replication, synthesis of primer"/>
    <property type="evidence" value="ECO:0007669"/>
    <property type="project" value="UniProtKB-UniRule"/>
</dbReference>
<dbReference type="InterPro" id="IPR013264">
    <property type="entry name" value="DNAG_N"/>
</dbReference>
<dbReference type="Gene3D" id="3.40.1360.10">
    <property type="match status" value="1"/>
</dbReference>
<dbReference type="Gene3D" id="3.90.980.10">
    <property type="entry name" value="DNA primase, catalytic core, N-terminal domain"/>
    <property type="match status" value="1"/>
</dbReference>
<dbReference type="PANTHER" id="PTHR30313">
    <property type="entry name" value="DNA PRIMASE"/>
    <property type="match status" value="1"/>
</dbReference>
<dbReference type="GO" id="GO:0008270">
    <property type="term" value="F:zinc ion binding"/>
    <property type="evidence" value="ECO:0007669"/>
    <property type="project" value="UniProtKB-UniRule"/>
</dbReference>
<evidence type="ECO:0000256" key="10">
    <source>
        <dbReference type="ARBA" id="ARBA00023125"/>
    </source>
</evidence>
<comment type="caution">
    <text evidence="17">The sequence shown here is derived from an EMBL/GenBank/DDBJ whole genome shotgun (WGS) entry which is preliminary data.</text>
</comment>
<name>A0A2M8DMR8_9BACT</name>
<keyword evidence="10 12" id="KW-0238">DNA-binding</keyword>
<dbReference type="GO" id="GO:0003899">
    <property type="term" value="F:DNA-directed RNA polymerase activity"/>
    <property type="evidence" value="ECO:0007669"/>
    <property type="project" value="UniProtKB-UniRule"/>
</dbReference>
<protein>
    <recommendedName>
        <fullName evidence="12 13">DNA primase</fullName>
        <ecNumber evidence="12">2.7.7.101</ecNumber>
    </recommendedName>
</protein>
<keyword evidence="15" id="KW-0175">Coiled coil</keyword>
<evidence type="ECO:0000313" key="18">
    <source>
        <dbReference type="Proteomes" id="UP000228875"/>
    </source>
</evidence>
<dbReference type="Gene3D" id="3.90.580.10">
    <property type="entry name" value="Zinc finger, CHC2-type domain"/>
    <property type="match status" value="1"/>
</dbReference>
<dbReference type="InterPro" id="IPR050219">
    <property type="entry name" value="DnaG_primase"/>
</dbReference>
<dbReference type="CDD" id="cd03364">
    <property type="entry name" value="TOPRIM_DnaG_primases"/>
    <property type="match status" value="1"/>
</dbReference>
<evidence type="ECO:0000256" key="2">
    <source>
        <dbReference type="ARBA" id="ARBA00022515"/>
    </source>
</evidence>
<dbReference type="AlphaFoldDB" id="A0A2M8DMR8"/>
<evidence type="ECO:0000256" key="1">
    <source>
        <dbReference type="ARBA" id="ARBA00022478"/>
    </source>
</evidence>
<sequence length="597" mass="68766">MISSPIDEIKNRLNIVEVIGSYIKLQKAGANYRALCPFHSEKNPSLFVSPARQIWHCFGCQKGGSIFNFVMEIEGVEFGDALRILAKRAGVELKPISPEWRKLKTERQRLYEICELSTKFFQKQLAESKIGQEAKKYLLNRKISEESIEKWRLGYAPDSWQGLSDFLVSRGYKKEEVEKAGLAIKNEQGSFYDRFRGRIIFPIFDLSSQVIGFGGRIFKETSSKQPETGSKPAKYVNTPNTLLYDKSKVLYGLDKAKVEIRKKDFAILVEGYVDTIMCHQAGFENAVATSGTALTPYQLAILKRYSEKILTAFDMDVAGDWATKRGIDLAQARGFDVKVITMPKDSDPADIILQNPEKWKELVGEAKSILDFYFEGAFSRFDKTMPAGKKEISKILLPLIKRIPNKIEQSYWIQKLSKELGVQEGDVAEELNKIKLTEEFYGLEPEEIINLPSKTRKELLEERLITLILISKNPHYLEFVREEELIYFSPKIKEILRHIKENITNEKDLGQKGLSPELVDLFNYFYLKTEIEKIEEKEIEPEIKYCLKEIRSIEIKNKLDQISKEIKKAEEEKNSSKIQKLLEEFNSYSKSLSDFKI</sequence>
<dbReference type="GO" id="GO:0005737">
    <property type="term" value="C:cytoplasm"/>
    <property type="evidence" value="ECO:0007669"/>
    <property type="project" value="TreeGrafter"/>
</dbReference>
<evidence type="ECO:0000256" key="9">
    <source>
        <dbReference type="ARBA" id="ARBA00022842"/>
    </source>
</evidence>
<dbReference type="InterPro" id="IPR036977">
    <property type="entry name" value="DNA_primase_Znf_CHC2"/>
</dbReference>
<feature type="coiled-coil region" evidence="15">
    <location>
        <begin position="552"/>
        <end position="579"/>
    </location>
</feature>
<dbReference type="InterPro" id="IPR006171">
    <property type="entry name" value="TOPRIM_dom"/>
</dbReference>
<dbReference type="Pfam" id="PF13155">
    <property type="entry name" value="Toprim_2"/>
    <property type="match status" value="1"/>
</dbReference>
<dbReference type="FunFam" id="3.90.580.10:FF:000001">
    <property type="entry name" value="DNA primase"/>
    <property type="match status" value="1"/>
</dbReference>
<comment type="subunit">
    <text evidence="12">Monomer. Interacts with DnaB.</text>
</comment>
<feature type="zinc finger region" description="CHC2-type" evidence="12 14">
    <location>
        <begin position="36"/>
        <end position="60"/>
    </location>
</feature>
<keyword evidence="7 12" id="KW-0863">Zinc-finger</keyword>
<dbReference type="PANTHER" id="PTHR30313:SF2">
    <property type="entry name" value="DNA PRIMASE"/>
    <property type="match status" value="1"/>
</dbReference>
<evidence type="ECO:0000256" key="11">
    <source>
        <dbReference type="ARBA" id="ARBA00023163"/>
    </source>
</evidence>
<evidence type="ECO:0000256" key="7">
    <source>
        <dbReference type="ARBA" id="ARBA00022771"/>
    </source>
</evidence>
<dbReference type="Pfam" id="PF10410">
    <property type="entry name" value="DnaB_bind"/>
    <property type="match status" value="1"/>
</dbReference>
<keyword evidence="9" id="KW-0460">Magnesium</keyword>
<evidence type="ECO:0000256" key="4">
    <source>
        <dbReference type="ARBA" id="ARBA00022695"/>
    </source>
</evidence>
<organism evidence="17 18">
    <name type="scientific">Candidatus Nealsonbacteria bacterium CG_4_9_14_0_8_um_filter_35_12</name>
    <dbReference type="NCBI Taxonomy" id="1974692"/>
    <lineage>
        <taxon>Bacteria</taxon>
        <taxon>Candidatus Nealsoniibacteriota</taxon>
    </lineage>
</organism>
<evidence type="ECO:0000256" key="6">
    <source>
        <dbReference type="ARBA" id="ARBA00022723"/>
    </source>
</evidence>
<dbReference type="InterPro" id="IPR034151">
    <property type="entry name" value="TOPRIM_DnaG_bac"/>
</dbReference>
<feature type="domain" description="Toprim" evidence="16">
    <location>
        <begin position="264"/>
        <end position="345"/>
    </location>
</feature>
<evidence type="ECO:0000256" key="12">
    <source>
        <dbReference type="HAMAP-Rule" id="MF_00974"/>
    </source>
</evidence>
<dbReference type="PROSITE" id="PS50880">
    <property type="entry name" value="TOPRIM"/>
    <property type="match status" value="1"/>
</dbReference>
<dbReference type="HAMAP" id="MF_00974">
    <property type="entry name" value="DNA_primase_DnaG"/>
    <property type="match status" value="1"/>
</dbReference>
<evidence type="ECO:0000256" key="8">
    <source>
        <dbReference type="ARBA" id="ARBA00022833"/>
    </source>
</evidence>
<keyword evidence="6 12" id="KW-0479">Metal-binding</keyword>
<evidence type="ECO:0000256" key="5">
    <source>
        <dbReference type="ARBA" id="ARBA00022705"/>
    </source>
</evidence>
<evidence type="ECO:0000259" key="16">
    <source>
        <dbReference type="PROSITE" id="PS50880"/>
    </source>
</evidence>
<dbReference type="SUPFAM" id="SSF56731">
    <property type="entry name" value="DNA primase core"/>
    <property type="match status" value="1"/>
</dbReference>
<evidence type="ECO:0000256" key="14">
    <source>
        <dbReference type="PIRSR" id="PIRSR002811-1"/>
    </source>
</evidence>
<dbReference type="SMART" id="SM00493">
    <property type="entry name" value="TOPRIM"/>
    <property type="match status" value="1"/>
</dbReference>